<sequence length="177" mass="19909">MMKYSFAISFFVMMLLVPFVSKGQEKKFQYQILGVFTEQSDNSYTKPNQIGGGLGFGVYREVKLGRFGLEASALYLNQKEKHYDLRNTYEGVSLNARFNFLIKTISLGERRVYLGPALGICKPLNGEGDYYGPSLGAGGKALVPVRISGFSFYLTYDFEYITLQGYSRNSVGVSFWP</sequence>
<protein>
    <recommendedName>
        <fullName evidence="3">Outer membrane protein with beta-barrel domain</fullName>
    </recommendedName>
</protein>
<accession>A0ABP3YAD2</accession>
<comment type="caution">
    <text evidence="1">The sequence shown here is derived from an EMBL/GenBank/DDBJ whole genome shotgun (WGS) entry which is preliminary data.</text>
</comment>
<evidence type="ECO:0000313" key="2">
    <source>
        <dbReference type="Proteomes" id="UP001500469"/>
    </source>
</evidence>
<name>A0ABP3YAD2_9BACT</name>
<organism evidence="1 2">
    <name type="scientific">Algoriphagus jejuensis</name>
    <dbReference type="NCBI Taxonomy" id="419934"/>
    <lineage>
        <taxon>Bacteria</taxon>
        <taxon>Pseudomonadati</taxon>
        <taxon>Bacteroidota</taxon>
        <taxon>Cytophagia</taxon>
        <taxon>Cytophagales</taxon>
        <taxon>Cyclobacteriaceae</taxon>
        <taxon>Algoriphagus</taxon>
    </lineage>
</organism>
<evidence type="ECO:0000313" key="1">
    <source>
        <dbReference type="EMBL" id="GAA0878431.1"/>
    </source>
</evidence>
<evidence type="ECO:0008006" key="3">
    <source>
        <dbReference type="Google" id="ProtNLM"/>
    </source>
</evidence>
<gene>
    <name evidence="1" type="ORF">GCM10009119_13990</name>
</gene>
<dbReference type="EMBL" id="BAAAFI010000006">
    <property type="protein sequence ID" value="GAA0878431.1"/>
    <property type="molecule type" value="Genomic_DNA"/>
</dbReference>
<reference evidence="2" key="1">
    <citation type="journal article" date="2019" name="Int. J. Syst. Evol. Microbiol.">
        <title>The Global Catalogue of Microorganisms (GCM) 10K type strain sequencing project: providing services to taxonomists for standard genome sequencing and annotation.</title>
        <authorList>
            <consortium name="The Broad Institute Genomics Platform"/>
            <consortium name="The Broad Institute Genome Sequencing Center for Infectious Disease"/>
            <person name="Wu L."/>
            <person name="Ma J."/>
        </authorList>
    </citation>
    <scope>NUCLEOTIDE SEQUENCE [LARGE SCALE GENOMIC DNA]</scope>
    <source>
        <strain evidence="2">JCM 16112</strain>
    </source>
</reference>
<proteinExistence type="predicted"/>
<dbReference type="Proteomes" id="UP001500469">
    <property type="component" value="Unassembled WGS sequence"/>
</dbReference>
<keyword evidence="2" id="KW-1185">Reference proteome</keyword>
<dbReference type="RefSeq" id="WP_343849829.1">
    <property type="nucleotide sequence ID" value="NZ_BAAAFI010000006.1"/>
</dbReference>